<keyword evidence="5" id="KW-0800">Toxin</keyword>
<dbReference type="EC" id="3.1.-.-" evidence="5"/>
<dbReference type="EMBL" id="CP063849">
    <property type="protein sequence ID" value="QOY86120.1"/>
    <property type="molecule type" value="Genomic_DNA"/>
</dbReference>
<evidence type="ECO:0000256" key="4">
    <source>
        <dbReference type="ARBA" id="ARBA00022801"/>
    </source>
</evidence>
<evidence type="ECO:0000313" key="7">
    <source>
        <dbReference type="EMBL" id="QOY86120.1"/>
    </source>
</evidence>
<comment type="cofactor">
    <cofactor evidence="5">
        <name>Mg(2+)</name>
        <dbReference type="ChEBI" id="CHEBI:18420"/>
    </cofactor>
</comment>
<evidence type="ECO:0000256" key="3">
    <source>
        <dbReference type="ARBA" id="ARBA00022723"/>
    </source>
</evidence>
<organism evidence="7 8">
    <name type="scientific">Paludibaculum fermentans</name>
    <dbReference type="NCBI Taxonomy" id="1473598"/>
    <lineage>
        <taxon>Bacteria</taxon>
        <taxon>Pseudomonadati</taxon>
        <taxon>Acidobacteriota</taxon>
        <taxon>Terriglobia</taxon>
        <taxon>Bryobacterales</taxon>
        <taxon>Bryobacteraceae</taxon>
        <taxon>Paludibaculum</taxon>
    </lineage>
</organism>
<evidence type="ECO:0000313" key="8">
    <source>
        <dbReference type="Proteomes" id="UP000593892"/>
    </source>
</evidence>
<keyword evidence="5" id="KW-0460">Magnesium</keyword>
<reference evidence="7 8" key="1">
    <citation type="submission" date="2020-10" db="EMBL/GenBank/DDBJ databases">
        <title>Complete genome sequence of Paludibaculum fermentans P105T, a facultatively anaerobic acidobacterium capable of dissimilatory Fe(III) reduction.</title>
        <authorList>
            <person name="Dedysh S.N."/>
            <person name="Beletsky A.V."/>
            <person name="Kulichevskaya I.S."/>
            <person name="Mardanov A.V."/>
            <person name="Ravin N.V."/>
        </authorList>
    </citation>
    <scope>NUCLEOTIDE SEQUENCE [LARGE SCALE GENOMIC DNA]</scope>
    <source>
        <strain evidence="7 8">P105</strain>
    </source>
</reference>
<keyword evidence="2 5" id="KW-0540">Nuclease</keyword>
<keyword evidence="8" id="KW-1185">Reference proteome</keyword>
<dbReference type="InterPro" id="IPR002716">
    <property type="entry name" value="PIN_dom"/>
</dbReference>
<comment type="function">
    <text evidence="5">Toxic component of a toxin-antitoxin (TA) system. An RNase.</text>
</comment>
<name>A0A7S7NM40_PALFE</name>
<dbReference type="GO" id="GO:0090729">
    <property type="term" value="F:toxin activity"/>
    <property type="evidence" value="ECO:0007669"/>
    <property type="project" value="UniProtKB-KW"/>
</dbReference>
<keyword evidence="1 5" id="KW-1277">Toxin-antitoxin system</keyword>
<keyword evidence="4 5" id="KW-0378">Hydrolase</keyword>
<dbReference type="InterPro" id="IPR022907">
    <property type="entry name" value="VapC_family"/>
</dbReference>
<dbReference type="InterPro" id="IPR029060">
    <property type="entry name" value="PIN-like_dom_sf"/>
</dbReference>
<feature type="binding site" evidence="5">
    <location>
        <position position="86"/>
    </location>
    <ligand>
        <name>Mg(2+)</name>
        <dbReference type="ChEBI" id="CHEBI:18420"/>
    </ligand>
</feature>
<evidence type="ECO:0000256" key="2">
    <source>
        <dbReference type="ARBA" id="ARBA00022722"/>
    </source>
</evidence>
<dbReference type="Gene3D" id="3.40.50.1010">
    <property type="entry name" value="5'-nuclease"/>
    <property type="match status" value="1"/>
</dbReference>
<dbReference type="HAMAP" id="MF_00265">
    <property type="entry name" value="VapC_Nob1"/>
    <property type="match status" value="1"/>
</dbReference>
<evidence type="ECO:0000259" key="6">
    <source>
        <dbReference type="Pfam" id="PF01850"/>
    </source>
</evidence>
<evidence type="ECO:0000256" key="5">
    <source>
        <dbReference type="HAMAP-Rule" id="MF_00265"/>
    </source>
</evidence>
<gene>
    <name evidence="5" type="primary">vapC</name>
    <name evidence="7" type="ORF">IRI77_25365</name>
</gene>
<dbReference type="RefSeq" id="WP_194447789.1">
    <property type="nucleotide sequence ID" value="NZ_CP063849.1"/>
</dbReference>
<dbReference type="Proteomes" id="UP000593892">
    <property type="component" value="Chromosome"/>
</dbReference>
<dbReference type="KEGG" id="pfer:IRI77_25365"/>
<feature type="binding site" evidence="5">
    <location>
        <position position="5"/>
    </location>
    <ligand>
        <name>Mg(2+)</name>
        <dbReference type="ChEBI" id="CHEBI:18420"/>
    </ligand>
</feature>
<dbReference type="GO" id="GO:0016787">
    <property type="term" value="F:hydrolase activity"/>
    <property type="evidence" value="ECO:0007669"/>
    <property type="project" value="UniProtKB-KW"/>
</dbReference>
<protein>
    <recommendedName>
        <fullName evidence="5">Ribonuclease VapC</fullName>
        <shortName evidence="5">RNase VapC</shortName>
        <ecNumber evidence="5">3.1.-.-</ecNumber>
    </recommendedName>
    <alternativeName>
        <fullName evidence="5">Toxin VapC</fullName>
    </alternativeName>
</protein>
<sequence>MVLVDTSVWIQHLRAGEPKLSALLADGLVVMHPFVLGELACGNLKDRATILSSLGSLPAAQLATHAEVLWLIEDSKLSGRGLGWTDVHLLASSLLSPCEFWTLDKRLFAAASELGLTR</sequence>
<keyword evidence="3 5" id="KW-0479">Metal-binding</keyword>
<dbReference type="GO" id="GO:0000287">
    <property type="term" value="F:magnesium ion binding"/>
    <property type="evidence" value="ECO:0007669"/>
    <property type="project" value="UniProtKB-UniRule"/>
</dbReference>
<proteinExistence type="inferred from homology"/>
<dbReference type="GO" id="GO:0004540">
    <property type="term" value="F:RNA nuclease activity"/>
    <property type="evidence" value="ECO:0007669"/>
    <property type="project" value="InterPro"/>
</dbReference>
<comment type="similarity">
    <text evidence="5">Belongs to the PINc/VapC protein family.</text>
</comment>
<accession>A0A7S7NM40</accession>
<dbReference type="AlphaFoldDB" id="A0A7S7NM40"/>
<evidence type="ECO:0000256" key="1">
    <source>
        <dbReference type="ARBA" id="ARBA00022649"/>
    </source>
</evidence>
<feature type="domain" description="PIN" evidence="6">
    <location>
        <begin position="2"/>
        <end position="110"/>
    </location>
</feature>
<dbReference type="SUPFAM" id="SSF88723">
    <property type="entry name" value="PIN domain-like"/>
    <property type="match status" value="1"/>
</dbReference>
<dbReference type="Pfam" id="PF01850">
    <property type="entry name" value="PIN"/>
    <property type="match status" value="1"/>
</dbReference>